<name>A0ACB8T702_9AGAM</name>
<dbReference type="EMBL" id="MU277201">
    <property type="protein sequence ID" value="KAI0063931.1"/>
    <property type="molecule type" value="Genomic_DNA"/>
</dbReference>
<evidence type="ECO:0000313" key="1">
    <source>
        <dbReference type="EMBL" id="KAI0063931.1"/>
    </source>
</evidence>
<protein>
    <submittedName>
        <fullName evidence="1">S-adenosyl-L-methionine-dependent methyltransferase</fullName>
    </submittedName>
</protein>
<evidence type="ECO:0000313" key="2">
    <source>
        <dbReference type="Proteomes" id="UP000814140"/>
    </source>
</evidence>
<reference evidence="1" key="1">
    <citation type="submission" date="2021-03" db="EMBL/GenBank/DDBJ databases">
        <authorList>
            <consortium name="DOE Joint Genome Institute"/>
            <person name="Ahrendt S."/>
            <person name="Looney B.P."/>
            <person name="Miyauchi S."/>
            <person name="Morin E."/>
            <person name="Drula E."/>
            <person name="Courty P.E."/>
            <person name="Chicoki N."/>
            <person name="Fauchery L."/>
            <person name="Kohler A."/>
            <person name="Kuo A."/>
            <person name="Labutti K."/>
            <person name="Pangilinan J."/>
            <person name="Lipzen A."/>
            <person name="Riley R."/>
            <person name="Andreopoulos W."/>
            <person name="He G."/>
            <person name="Johnson J."/>
            <person name="Barry K.W."/>
            <person name="Grigoriev I.V."/>
            <person name="Nagy L."/>
            <person name="Hibbett D."/>
            <person name="Henrissat B."/>
            <person name="Matheny P.B."/>
            <person name="Labbe J."/>
            <person name="Martin F."/>
        </authorList>
    </citation>
    <scope>NUCLEOTIDE SEQUENCE</scope>
    <source>
        <strain evidence="1">HHB10654</strain>
    </source>
</reference>
<reference evidence="1" key="2">
    <citation type="journal article" date="2022" name="New Phytol.">
        <title>Evolutionary transition to the ectomycorrhizal habit in the genomes of a hyperdiverse lineage of mushroom-forming fungi.</title>
        <authorList>
            <person name="Looney B."/>
            <person name="Miyauchi S."/>
            <person name="Morin E."/>
            <person name="Drula E."/>
            <person name="Courty P.E."/>
            <person name="Kohler A."/>
            <person name="Kuo A."/>
            <person name="LaButti K."/>
            <person name="Pangilinan J."/>
            <person name="Lipzen A."/>
            <person name="Riley R."/>
            <person name="Andreopoulos W."/>
            <person name="He G."/>
            <person name="Johnson J."/>
            <person name="Nolan M."/>
            <person name="Tritt A."/>
            <person name="Barry K.W."/>
            <person name="Grigoriev I.V."/>
            <person name="Nagy L.G."/>
            <person name="Hibbett D."/>
            <person name="Henrissat B."/>
            <person name="Matheny P.B."/>
            <person name="Labbe J."/>
            <person name="Martin F.M."/>
        </authorList>
    </citation>
    <scope>NUCLEOTIDE SEQUENCE</scope>
    <source>
        <strain evidence="1">HHB10654</strain>
    </source>
</reference>
<keyword evidence="1" id="KW-0808">Transferase</keyword>
<gene>
    <name evidence="1" type="ORF">BV25DRAFT_373862</name>
</gene>
<keyword evidence="1" id="KW-0489">Methyltransferase</keyword>
<comment type="caution">
    <text evidence="1">The sequence shown here is derived from an EMBL/GenBank/DDBJ whole genome shotgun (WGS) entry which is preliminary data.</text>
</comment>
<accession>A0ACB8T702</accession>
<dbReference type="Proteomes" id="UP000814140">
    <property type="component" value="Unassembled WGS sequence"/>
</dbReference>
<keyword evidence="2" id="KW-1185">Reference proteome</keyword>
<sequence length="453" mass="48983">MSSSISPLAALASIITSGVHTLESAYSEHGVPFPSLDEPYSAGPLDNDAAVTATTHLIIAAAHQLIATIRTPIATIHDYAPSMYMSSSLGLITDVNVPDALKDEPAGLHVDVIGAKVNVDSGKLARVLRYLATRHVFREVTPNVFANNRISSVLIKSRSFEQLKADKSTKYDGAIAAALVGHQTDEGQISNSFFIEHLRDAPKDVETPFHLAFKTKATLWEWYEEPINRLRRQRFANAMAGDGERFPATIFTGGFNWNTLDAESVIVDVGGGVGSVTLTLAKAFPQYKYVVQDLPEVIDGQARTYWEGQSPQSVSDGTVTLQTHNFFEPQPVKDAAVYFMRMIMHNWPDATSITILKHLRAAAAPSSKLVIFDMLMLHACPDPAGLPPPPYPLLANLGLPVGGFITAIDLHMLNLLNGQERTVSQFAALGEASGWKLEGVKPGALAALVFSAV</sequence>
<proteinExistence type="predicted"/>
<organism evidence="1 2">
    <name type="scientific">Artomyces pyxidatus</name>
    <dbReference type="NCBI Taxonomy" id="48021"/>
    <lineage>
        <taxon>Eukaryota</taxon>
        <taxon>Fungi</taxon>
        <taxon>Dikarya</taxon>
        <taxon>Basidiomycota</taxon>
        <taxon>Agaricomycotina</taxon>
        <taxon>Agaricomycetes</taxon>
        <taxon>Russulales</taxon>
        <taxon>Auriscalpiaceae</taxon>
        <taxon>Artomyces</taxon>
    </lineage>
</organism>